<reference evidence="2 3" key="1">
    <citation type="submission" date="2018-11" db="EMBL/GenBank/DDBJ databases">
        <title>Genome sequence of Saitozyma podzolica DSM 27192.</title>
        <authorList>
            <person name="Aliyu H."/>
            <person name="Gorte O."/>
            <person name="Ochsenreither K."/>
        </authorList>
    </citation>
    <scope>NUCLEOTIDE SEQUENCE [LARGE SCALE GENOMIC DNA]</scope>
    <source>
        <strain evidence="2 3">DSM 27192</strain>
    </source>
</reference>
<evidence type="ECO:0000313" key="3">
    <source>
        <dbReference type="Proteomes" id="UP000279259"/>
    </source>
</evidence>
<dbReference type="OrthoDB" id="2582079at2759"/>
<sequence>MKFAAAATLLTASAADAAPVKRAISDTDILQYALTLEHLENNFYSTRNDIQVFSLLGSQATGLGNAEYDLTVVSLANKDVRATKLPSQDTDPSRLVNKYLDSVADHKVRHRPTSNLPFHPIVLSLGGMMNGSTTKVFSSWKQVITRGTYNLMLKRLSLCLLQARVRSFEL</sequence>
<accession>A0A427XY05</accession>
<dbReference type="AlphaFoldDB" id="A0A427XY05"/>
<proteinExistence type="predicted"/>
<name>A0A427XY05_9TREE</name>
<organism evidence="2 3">
    <name type="scientific">Saitozyma podzolica</name>
    <dbReference type="NCBI Taxonomy" id="1890683"/>
    <lineage>
        <taxon>Eukaryota</taxon>
        <taxon>Fungi</taxon>
        <taxon>Dikarya</taxon>
        <taxon>Basidiomycota</taxon>
        <taxon>Agaricomycotina</taxon>
        <taxon>Tremellomycetes</taxon>
        <taxon>Tremellales</taxon>
        <taxon>Trimorphomycetaceae</taxon>
        <taxon>Saitozyma</taxon>
    </lineage>
</organism>
<dbReference type="Pfam" id="PF13668">
    <property type="entry name" value="Ferritin_2"/>
    <property type="match status" value="1"/>
</dbReference>
<feature type="signal peptide" evidence="1">
    <location>
        <begin position="1"/>
        <end position="17"/>
    </location>
</feature>
<comment type="caution">
    <text evidence="2">The sequence shown here is derived from an EMBL/GenBank/DDBJ whole genome shotgun (WGS) entry which is preliminary data.</text>
</comment>
<feature type="chain" id="PRO_5019417655" evidence="1">
    <location>
        <begin position="18"/>
        <end position="170"/>
    </location>
</feature>
<evidence type="ECO:0000313" key="2">
    <source>
        <dbReference type="EMBL" id="RSH83701.1"/>
    </source>
</evidence>
<dbReference type="Proteomes" id="UP000279259">
    <property type="component" value="Unassembled WGS sequence"/>
</dbReference>
<keyword evidence="1" id="KW-0732">Signal</keyword>
<keyword evidence="3" id="KW-1185">Reference proteome</keyword>
<dbReference type="EMBL" id="RSCD01000024">
    <property type="protein sequence ID" value="RSH83701.1"/>
    <property type="molecule type" value="Genomic_DNA"/>
</dbReference>
<gene>
    <name evidence="2" type="ORF">EHS25_005605</name>
</gene>
<protein>
    <submittedName>
        <fullName evidence="2">Uncharacterized protein</fullName>
    </submittedName>
</protein>
<evidence type="ECO:0000256" key="1">
    <source>
        <dbReference type="SAM" id="SignalP"/>
    </source>
</evidence>